<dbReference type="Gene3D" id="1.50.40.10">
    <property type="entry name" value="Mitochondrial carrier domain"/>
    <property type="match status" value="1"/>
</dbReference>
<evidence type="ECO:0000313" key="9">
    <source>
        <dbReference type="EMBL" id="EDQ86301.1"/>
    </source>
</evidence>
<feature type="compositionally biased region" description="Polar residues" evidence="6">
    <location>
        <begin position="2737"/>
        <end position="2750"/>
    </location>
</feature>
<dbReference type="PROSITE" id="PS50197">
    <property type="entry name" value="BEACH"/>
    <property type="match status" value="1"/>
</dbReference>
<feature type="compositionally biased region" description="Low complexity" evidence="6">
    <location>
        <begin position="1955"/>
        <end position="1967"/>
    </location>
</feature>
<dbReference type="SUPFAM" id="SSF48371">
    <property type="entry name" value="ARM repeat"/>
    <property type="match status" value="1"/>
</dbReference>
<feature type="region of interest" description="Disordered" evidence="6">
    <location>
        <begin position="2723"/>
        <end position="2750"/>
    </location>
</feature>
<dbReference type="Gene3D" id="2.30.29.30">
    <property type="entry name" value="Pleckstrin-homology domain (PH domain)/Phosphotyrosine-binding domain (PTB)"/>
    <property type="match status" value="1"/>
</dbReference>
<feature type="compositionally biased region" description="Low complexity" evidence="6">
    <location>
        <begin position="1651"/>
        <end position="1663"/>
    </location>
</feature>
<feature type="compositionally biased region" description="Low complexity" evidence="6">
    <location>
        <begin position="1831"/>
        <end position="1840"/>
    </location>
</feature>
<feature type="region of interest" description="Disordered" evidence="6">
    <location>
        <begin position="1937"/>
        <end position="1996"/>
    </location>
</feature>
<dbReference type="InterPro" id="IPR050865">
    <property type="entry name" value="BEACH_Domain"/>
</dbReference>
<dbReference type="InterPro" id="IPR015943">
    <property type="entry name" value="WD40/YVTN_repeat-like_dom_sf"/>
</dbReference>
<dbReference type="InterPro" id="IPR016024">
    <property type="entry name" value="ARM-type_fold"/>
</dbReference>
<feature type="compositionally biased region" description="Low complexity" evidence="6">
    <location>
        <begin position="1077"/>
        <end position="1089"/>
    </location>
</feature>
<feature type="compositionally biased region" description="Basic and acidic residues" evidence="6">
    <location>
        <begin position="1664"/>
        <end position="1674"/>
    </location>
</feature>
<dbReference type="GO" id="GO:0016020">
    <property type="term" value="C:membrane"/>
    <property type="evidence" value="ECO:0007669"/>
    <property type="project" value="UniProtKB-SubCell"/>
</dbReference>
<feature type="region of interest" description="Disordered" evidence="6">
    <location>
        <begin position="636"/>
        <end position="658"/>
    </location>
</feature>
<feature type="region of interest" description="Disordered" evidence="6">
    <location>
        <begin position="1338"/>
        <end position="1372"/>
    </location>
</feature>
<sequence length="4050" mass="441684">MTALAQQLPHASSNWLALNWGENCAPNVFTHIASLAEIALAHLNLDEMLAIASALLHALDRLNMNGLLFSETAAQGLVLALQTLWPFLLQTSIGRSRTLEACLNLRAVATTHLITQHNLLAELLHSLSSHQNNSSEPLPEGVPTDLTLLGHLVDQRLRRVPHPSPHSATLTMALAVLQHMLINVATAHEGSRDINKEESSTPAGQRRFLTEFVRILADFDPANVTTLLLRVTETHEDTLLLATELLQDVVATQQTAGNGVAIRDVIVTRILAHLCFNRLLLLIDGDTAFDKASDALVHEASVEAANLFETICDCWFRYHSNEADFGPFDVFQALLAPRCMITFFSMIQSGSPSALQLQAYFSEGNANHTLGFLRAGLEAMCLIEPATLTTTHAQATVSRLLHAIWSWCETYAPNLDGVQDQLVGAHPILLALDPHPEPHADVPHDTHPESPPATPVASSVPESLDRLSVRSANTDAKVLLNIDRDSVAPMAADLVDKPRMVRPVLEALDTLDQCLLTICRLGELPIEPGTGAQPASPSTPAATPSPVDTNGKHAMGCLTLVYAALLRRAWANHAGAYGRCWSALAKRIATHFGQSPPTSTSLLHTVVQGASRATMLNEDGRQLLVFALCQLHFGSGSAQRTPPPTATSTSHPDPKELKTSIDPDLLETACHAIPALTEHLLERGCRYLLEELSLLVLPALETVCMTPLVFSPSLHAVAENAVSHLLHQGVCAAQMQQWLVNARSRWPAVAAFRALRLGTTAPASGVDGLVGERGPRRFWKFDARSYLVFSKAQSFWPSSSHQQGFSLLFWIRPRWQLEFLEQSRLDSSAIDGAGSSAVPLVQIHCCDETGRVSGHTAWTIVLSPNSARLGLHVSLSHRSGERQEELIWFGTNVSNEEWTHVAISHQPLGDGEEASVAAATAAAAVAAVHDEEGSAFFPSPSPVSPSRVRSSSSTAYGADFATARTSGHWQSGVATAYLNGVVAASQPIHLPLREPQQTHHTTVLCRRVIVRQAASTATQMMGSPESAASRLSRHGSLRAVDSAVLSIAEASPMAMPWSAGQASSAGHSQPPPGTPQLLHSRSHLSSSKSPMPVFAEDTVPDMDAPSEVSEPSRFRRFFASVFGRTARRQEDLNATIQRMHSSEPQNVLWQTPGVPSTPVNGRLHFFPSEADPIFVSTSPPNCPSASSIGHSSTFLSPSPQTGWLSSHSPLHVAPPSARSSLRSIPPPKLDLGPVDASVLVSDLPAPQRHSTSDYSQPMVPTTDLGALTALATVLSYEQELRRAVVLFLTPDTQAAYWRPLHKDELWHERQASSNQIMNVGISEDNRLASRTTSVASSIVGSQSDTGARTQASAGEQTLSETDSLRETVEVDEGADTKSTLLDQAAGLQPLISDRRDVLRALGEFSGVQALLLLLADAAPSGEHQLELIETILSVVEQDPHLAHQSKNEHVYRLLGHFLASSRCELTEALLRCLLRFCVNYSGSQNKESIAELVEDLRALVNFLTATHPAQKLKIREGTFWKRAKKSSKDDKDQDEADEPASGYSQRRLSFLTPSPRAQRSGTTSWASPSGAFEKGTAPDADMAGLGAISDKARSPPRRIKRSNLGWSQHSPFAAIAEEGSDFEPDSPASRQPGEAAMVDPIESTLLRRRLSPLPLLSQSSTSSTDRHVDAHDQPYRNVDSNPAGNTEDASEPSNTDSPGPTDAVDVRVGLLSLVLDCLCRTGYDDNVLSRENLDIIFVPDTLLAMADHEDSTTRLMVLRLIIFCLQRGLPNFTKLFRRAEGFHVLAKQLTEHVVTRPIFMAALNVFIGRVDLRRSASTKTSASRVPSTANSPSRPSFSSHRSSREDLQSFATSSSAGQPVEHALQGTQPLSATDAGSAAHLIAALFAHLVSDATLCHEALGTLTHLVRLRDDLREPLLNANIVAVLCEILTIATLRAPSKPPSPSENVQSGSPTANASLDADLLANDPDPDSRIAAASSAAHAEQPSWRSRPSTPASSAVSHVGCFSLSARKALLIVAETFLTELSSLHVGPLLLQPRSAPTGLARLESMINCLTVWGLPHEHAKHLQRSMLLTLLDQMQAAICQPGRGTKVEATHVPLHGAVATLCGMAVDLVLYDSGVAATLPDTSLVNSAEVAAACATVAAAATFASDSSDPMTSGPDSDEASWMVVSDVLRENWSTLSDHGFVWLLIRWLQDMLDHVRALLGLGTSSVVRHALPRNSTQYADARVVERMLSEQLLRLLLWLLHLDLLPNRELDATLQEPIWQKLPQRLQQLGLGIDQLTASGSLWARLVHFDSSFVLVLKSLHSAYHRLRRLRDDPDLPDKSPDADAVVHSIDVMLDKCELAFRYVIRHHKPNLQGAVDLDGSRLGATRGGWYLKFYRLTENETFSTEIELARKNWLEARAADEAERVEQVLLGQRRITTHLTAMVTRALQLADLHRKAYLEHVTNHSHELNLCQTLWHRIEERAQQPGSIWYRPEQGRKWMLDPREGLLRMRRKLQPLRVAVDMANRAHDYWEENPGNPAADEALATHAANASSAKSPDDDALEHTRLVNESMTSNWSLEASLTQTPTRFASGLSLITPQPDTPLTLTAGTLRRGTACLAPVDEETAELERPFAHVGSSASVLGNEATDASQEDPMLAAASKLLHLVEAMEDLPTCSAGQMDVRGLAALVEQRGHAGAISSAEALTLRPLLLCPTALAPVSANSLAYLHHQHRGAGTLDDAAAPGTDVNEGGLSTSIDPRSTVTESTDVPEAAEDNMGSMQPHERVQAVLACEIVTPYESLSGEVILGDRHLYFQINRTQQKAPGLTQLRSVKELAALSHDPNQLPCWPYAGITQVLRRRYLLQHVGLEIFFDSGVTLMLAFGSSQLCREAHTCLMQQKLPSLCMLTVMEINGSEDADATPKLSVFRVSGNDRQPRSAITQQWIRGDISNFEYLMHLNTLAGRTFNDLTQYPVMPHVLRDYTSARLDLQNEEVFRDLSKPMGALGEQRLESILRRYADLKENWEMELEMAHLRGEEPDINTMPFMYGTHYSSAAAVLFYMSRLEPFTQLAVELQGGKLDIPDRMFHDMADTWLSCSERSSSDVKELIPEFFTLPEFLRNINHYELGRRQDGQVLEDVCLPPWAGGSPRTFVYLQMRALESPYVSAHLHEWIDLIFGTKQRGPAAVEASNVFVAASYEGVVDLEKEQSPSLRKRVLDSAKHFGQTPIQLFQNAHPRRLASACNWPVNLTHVGGRKVIGEILRRTVNKDVHHLAFLPGRVIKVYRRLRCPLLRDGQIFQLDADCWDGNLHVLDARGHPTGCNLPCGAFAALAGASGVVHVLQLHVANNQVSLAHMGSLYGRGAPMVHIAMCTSFGVVVTADEDGRVFIWDLHQLSLLHVLLTAPDETITALAVSAITGDIAVGRARAQGGTSPAAAVEIVTINGESVTSWKSPSKVTALAYINYRNLANDCGLLVGNADAGVTILRAHDLNELWSVSGRHVMQDFSVPDTGICGIQALAVAEEDHRFYVATEGALDAFAKFTRLNNILMLIILQRSDTAGDSLFKSNTNITNVGGNLYVRVCPAVVKDSNPSGSYDRGGRRNEPCRPRQWQRGSTASSYEQRSQAEPMADYVILREMVTTNVLDCSLSATICCVSDKVFYILYISKVAMDLPTGMASPPVGPAGAFDRMGAMPSEVTFESLGALAVRGIVWAAIKELPRLIFVSPIENTVTLLDASPDLPKDPRPLNSLGNIIHVARFYAGGWTSMWHGALVGCTRDLILQLVMPWLSHKTSNLMDMIIGPFEPNRHGKLHRVLRKIVIGTVAGSIAYMAVHPIFMLQTRMVCQKFTAGSASSLFAAYRSIVAERGILGLFYGVQFTAMRCLALSVVRFGMETCKPSPPPVDGNSEPTSLTPFLLKHFAWSWSASNLCELLTIPLQAVACRVALYDGPMSGGAYGHLLITTRCPIHFWNALPFMTLLNTCISALETVSLSVAAQPASSSAVREAEKSSGTVCKFDFSFLAFSTIAIREKFMSMKDVSFNAPPLPTPPPSQQQQQQRRRRRQQQQQRF</sequence>
<dbReference type="InParanoid" id="A9V898"/>
<dbReference type="STRING" id="81824.A9V898"/>
<dbReference type="CDD" id="cd01201">
    <property type="entry name" value="PH_BEACH"/>
    <property type="match status" value="1"/>
</dbReference>
<gene>
    <name evidence="9" type="ORF">MONBRDRAFT_28472</name>
</gene>
<feature type="region of interest" description="Disordered" evidence="6">
    <location>
        <begin position="1649"/>
        <end position="1702"/>
    </location>
</feature>
<dbReference type="RefSeq" id="XP_001748971.1">
    <property type="nucleotide sequence ID" value="XM_001748919.1"/>
</dbReference>
<dbReference type="PANTHER" id="PTHR13743:SF163">
    <property type="entry name" value="BEACH DOMAIN-CONTAINING PROTEIN"/>
    <property type="match status" value="1"/>
</dbReference>
<feature type="region of interest" description="Disordered" evidence="6">
    <location>
        <begin position="436"/>
        <end position="460"/>
    </location>
</feature>
<evidence type="ECO:0000256" key="4">
    <source>
        <dbReference type="ARBA" id="ARBA00023136"/>
    </source>
</evidence>
<keyword evidence="3 5" id="KW-0812">Transmembrane</keyword>
<feature type="compositionally biased region" description="Low complexity" evidence="6">
    <location>
        <begin position="1058"/>
        <end position="1068"/>
    </location>
</feature>
<evidence type="ECO:0000256" key="2">
    <source>
        <dbReference type="ARBA" id="ARBA00022574"/>
    </source>
</evidence>
<feature type="compositionally biased region" description="Polar residues" evidence="6">
    <location>
        <begin position="1945"/>
        <end position="1954"/>
    </location>
</feature>
<dbReference type="eggNOG" id="KOG1786">
    <property type="taxonomic scope" value="Eukaryota"/>
</dbReference>
<keyword evidence="2" id="KW-0853">WD repeat</keyword>
<protein>
    <submittedName>
        <fullName evidence="9">Uncharacterized protein</fullName>
    </submittedName>
</protein>
<dbReference type="InterPro" id="IPR023395">
    <property type="entry name" value="MCP_dom_sf"/>
</dbReference>
<feature type="compositionally biased region" description="Basic and acidic residues" evidence="6">
    <location>
        <begin position="3580"/>
        <end position="3589"/>
    </location>
</feature>
<keyword evidence="10" id="KW-1185">Reference proteome</keyword>
<dbReference type="CDD" id="cd06071">
    <property type="entry name" value="Beach"/>
    <property type="match status" value="1"/>
</dbReference>
<dbReference type="SUPFAM" id="SSF81837">
    <property type="entry name" value="BEACH domain"/>
    <property type="match status" value="1"/>
</dbReference>
<organism evidence="9 10">
    <name type="scientific">Monosiga brevicollis</name>
    <name type="common">Choanoflagellate</name>
    <dbReference type="NCBI Taxonomy" id="81824"/>
    <lineage>
        <taxon>Eukaryota</taxon>
        <taxon>Choanoflagellata</taxon>
        <taxon>Craspedida</taxon>
        <taxon>Salpingoecidae</taxon>
        <taxon>Monosiga</taxon>
    </lineage>
</organism>
<evidence type="ECO:0000313" key="10">
    <source>
        <dbReference type="Proteomes" id="UP000001357"/>
    </source>
</evidence>
<evidence type="ECO:0000256" key="6">
    <source>
        <dbReference type="SAM" id="MobiDB-lite"/>
    </source>
</evidence>
<feature type="domain" description="BEACH-type PH" evidence="8">
    <location>
        <begin position="2766"/>
        <end position="2881"/>
    </location>
</feature>
<dbReference type="InterPro" id="IPR019775">
    <property type="entry name" value="WD40_repeat_CS"/>
</dbReference>
<dbReference type="InterPro" id="IPR000409">
    <property type="entry name" value="BEACH_dom"/>
</dbReference>
<dbReference type="InterPro" id="IPR018108">
    <property type="entry name" value="MCP_transmembrane"/>
</dbReference>
<dbReference type="SUPFAM" id="SSF50729">
    <property type="entry name" value="PH domain-like"/>
    <property type="match status" value="1"/>
</dbReference>
<dbReference type="EMBL" id="CH991567">
    <property type="protein sequence ID" value="EDQ86301.1"/>
    <property type="molecule type" value="Genomic_DNA"/>
</dbReference>
<dbReference type="KEGG" id="mbr:MONBRDRAFT_28472"/>
<feature type="region of interest" description="Disordered" evidence="6">
    <location>
        <begin position="3574"/>
        <end position="3605"/>
    </location>
</feature>
<evidence type="ECO:0000256" key="3">
    <source>
        <dbReference type="ARBA" id="ARBA00022692"/>
    </source>
</evidence>
<dbReference type="InterPro" id="IPR011993">
    <property type="entry name" value="PH-like_dom_sf"/>
</dbReference>
<reference evidence="9 10" key="1">
    <citation type="journal article" date="2008" name="Nature">
        <title>The genome of the choanoflagellate Monosiga brevicollis and the origin of metazoans.</title>
        <authorList>
            <consortium name="JGI Sequencing"/>
            <person name="King N."/>
            <person name="Westbrook M.J."/>
            <person name="Young S.L."/>
            <person name="Kuo A."/>
            <person name="Abedin M."/>
            <person name="Chapman J."/>
            <person name="Fairclough S."/>
            <person name="Hellsten U."/>
            <person name="Isogai Y."/>
            <person name="Letunic I."/>
            <person name="Marr M."/>
            <person name="Pincus D."/>
            <person name="Putnam N."/>
            <person name="Rokas A."/>
            <person name="Wright K.J."/>
            <person name="Zuzow R."/>
            <person name="Dirks W."/>
            <person name="Good M."/>
            <person name="Goodstein D."/>
            <person name="Lemons D."/>
            <person name="Li W."/>
            <person name="Lyons J.B."/>
            <person name="Morris A."/>
            <person name="Nichols S."/>
            <person name="Richter D.J."/>
            <person name="Salamov A."/>
            <person name="Bork P."/>
            <person name="Lim W.A."/>
            <person name="Manning G."/>
            <person name="Miller W.T."/>
            <person name="McGinnis W."/>
            <person name="Shapiro H."/>
            <person name="Tjian R."/>
            <person name="Grigoriev I.V."/>
            <person name="Rokhsar D."/>
        </authorList>
    </citation>
    <scope>NUCLEOTIDE SEQUENCE [LARGE SCALE GENOMIC DNA]</scope>
    <source>
        <strain evidence="10">MX1 / ATCC 50154</strain>
    </source>
</reference>
<dbReference type="Pfam" id="PF02138">
    <property type="entry name" value="Beach"/>
    <property type="match status" value="1"/>
</dbReference>
<feature type="compositionally biased region" description="Polar residues" evidence="6">
    <location>
        <begin position="3594"/>
        <end position="3605"/>
    </location>
</feature>
<proteinExistence type="predicted"/>
<dbReference type="InterPro" id="IPR036322">
    <property type="entry name" value="WD40_repeat_dom_sf"/>
</dbReference>
<feature type="region of interest" description="Disordered" evidence="6">
    <location>
        <begin position="1057"/>
        <end position="1108"/>
    </location>
</feature>
<accession>A9V898</accession>
<evidence type="ECO:0000256" key="1">
    <source>
        <dbReference type="ARBA" id="ARBA00004141"/>
    </source>
</evidence>
<dbReference type="Pfam" id="PF14844">
    <property type="entry name" value="PH_BEACH"/>
    <property type="match status" value="1"/>
</dbReference>
<dbReference type="Proteomes" id="UP000001357">
    <property type="component" value="Unassembled WGS sequence"/>
</dbReference>
<dbReference type="GeneID" id="5894174"/>
<evidence type="ECO:0000256" key="5">
    <source>
        <dbReference type="PROSITE-ProRule" id="PRU00282"/>
    </source>
</evidence>
<keyword evidence="4 5" id="KW-0472">Membrane</keyword>
<dbReference type="PANTHER" id="PTHR13743">
    <property type="entry name" value="BEIGE/BEACH-RELATED"/>
    <property type="match status" value="1"/>
</dbReference>
<feature type="compositionally biased region" description="Polar residues" evidence="6">
    <location>
        <begin position="1987"/>
        <end position="1996"/>
    </location>
</feature>
<dbReference type="PROSITE" id="PS00678">
    <property type="entry name" value="WD_REPEATS_1"/>
    <property type="match status" value="1"/>
</dbReference>
<dbReference type="SMART" id="SM01026">
    <property type="entry name" value="Beach"/>
    <property type="match status" value="1"/>
</dbReference>
<feature type="domain" description="BEACH" evidence="7">
    <location>
        <begin position="2913"/>
        <end position="3221"/>
    </location>
</feature>
<feature type="region of interest" description="Disordered" evidence="6">
    <location>
        <begin position="4020"/>
        <end position="4050"/>
    </location>
</feature>
<evidence type="ECO:0000259" key="7">
    <source>
        <dbReference type="PROSITE" id="PS50197"/>
    </source>
</evidence>
<dbReference type="Gene3D" id="1.10.1540.10">
    <property type="entry name" value="BEACH domain"/>
    <property type="match status" value="1"/>
</dbReference>
<name>A9V898_MONBE</name>
<dbReference type="InterPro" id="IPR036372">
    <property type="entry name" value="BEACH_dom_sf"/>
</dbReference>
<feature type="compositionally biased region" description="Polar residues" evidence="6">
    <location>
        <begin position="1542"/>
        <end position="1567"/>
    </location>
</feature>
<dbReference type="InterPro" id="IPR023362">
    <property type="entry name" value="PH-BEACH_dom"/>
</dbReference>
<dbReference type="PROSITE" id="PS50920">
    <property type="entry name" value="SOLCAR"/>
    <property type="match status" value="1"/>
</dbReference>
<dbReference type="PROSITE" id="PS51783">
    <property type="entry name" value="PH_BEACH"/>
    <property type="match status" value="1"/>
</dbReference>
<feature type="region of interest" description="Disordered" evidence="6">
    <location>
        <begin position="1523"/>
        <end position="1606"/>
    </location>
</feature>
<feature type="region of interest" description="Disordered" evidence="6">
    <location>
        <begin position="1818"/>
        <end position="1864"/>
    </location>
</feature>
<feature type="compositionally biased region" description="Basic and acidic residues" evidence="6">
    <location>
        <begin position="436"/>
        <end position="448"/>
    </location>
</feature>
<feature type="compositionally biased region" description="Polar residues" evidence="6">
    <location>
        <begin position="1338"/>
        <end position="1361"/>
    </location>
</feature>
<feature type="repeat" description="Solcar" evidence="5">
    <location>
        <begin position="3794"/>
        <end position="3881"/>
    </location>
</feature>
<dbReference type="Pfam" id="PF00153">
    <property type="entry name" value="Mito_carr"/>
    <property type="match status" value="1"/>
</dbReference>
<dbReference type="SUPFAM" id="SSF50978">
    <property type="entry name" value="WD40 repeat-like"/>
    <property type="match status" value="1"/>
</dbReference>
<dbReference type="SUPFAM" id="SSF103506">
    <property type="entry name" value="Mitochondrial carrier"/>
    <property type="match status" value="1"/>
</dbReference>
<evidence type="ECO:0000259" key="8">
    <source>
        <dbReference type="PROSITE" id="PS51783"/>
    </source>
</evidence>
<comment type="subcellular location">
    <subcellularLocation>
        <location evidence="1">Membrane</location>
        <topology evidence="1">Multi-pass membrane protein</topology>
    </subcellularLocation>
</comment>
<dbReference type="Gene3D" id="2.130.10.10">
    <property type="entry name" value="YVTN repeat-like/Quinoprotein amine dehydrogenase"/>
    <property type="match status" value="1"/>
</dbReference>